<organism evidence="2 3">
    <name type="scientific">Grifola frondosa</name>
    <name type="common">Maitake</name>
    <name type="synonym">Polyporus frondosus</name>
    <dbReference type="NCBI Taxonomy" id="5627"/>
    <lineage>
        <taxon>Eukaryota</taxon>
        <taxon>Fungi</taxon>
        <taxon>Dikarya</taxon>
        <taxon>Basidiomycota</taxon>
        <taxon>Agaricomycotina</taxon>
        <taxon>Agaricomycetes</taxon>
        <taxon>Polyporales</taxon>
        <taxon>Grifolaceae</taxon>
        <taxon>Grifola</taxon>
    </lineage>
</organism>
<name>A0A1C7LLV3_GRIFR</name>
<protein>
    <recommendedName>
        <fullName evidence="1">DUF6699 domain-containing protein</fullName>
    </recommendedName>
</protein>
<dbReference type="OrthoDB" id="3265169at2759"/>
<gene>
    <name evidence="2" type="ORF">A0H81_14427</name>
</gene>
<proteinExistence type="predicted"/>
<dbReference type="EMBL" id="LUGG01000043">
    <property type="protein sequence ID" value="OBZ65620.1"/>
    <property type="molecule type" value="Genomic_DNA"/>
</dbReference>
<evidence type="ECO:0000313" key="3">
    <source>
        <dbReference type="Proteomes" id="UP000092993"/>
    </source>
</evidence>
<evidence type="ECO:0000313" key="2">
    <source>
        <dbReference type="EMBL" id="OBZ65620.1"/>
    </source>
</evidence>
<dbReference type="AlphaFoldDB" id="A0A1C7LLV3"/>
<feature type="domain" description="DUF6699" evidence="1">
    <location>
        <begin position="54"/>
        <end position="140"/>
    </location>
</feature>
<comment type="caution">
    <text evidence="2">The sequence shown here is derived from an EMBL/GenBank/DDBJ whole genome shotgun (WGS) entry which is preliminary data.</text>
</comment>
<dbReference type="InterPro" id="IPR046522">
    <property type="entry name" value="DUF6699"/>
</dbReference>
<evidence type="ECO:0000259" key="1">
    <source>
        <dbReference type="Pfam" id="PF20415"/>
    </source>
</evidence>
<reference evidence="2 3" key="1">
    <citation type="submission" date="2016-03" db="EMBL/GenBank/DDBJ databases">
        <title>Whole genome sequencing of Grifola frondosa 9006-11.</title>
        <authorList>
            <person name="Min B."/>
            <person name="Park H."/>
            <person name="Kim J.-G."/>
            <person name="Cho H."/>
            <person name="Oh Y.-L."/>
            <person name="Kong W.-S."/>
            <person name="Choi I.-G."/>
        </authorList>
    </citation>
    <scope>NUCLEOTIDE SEQUENCE [LARGE SCALE GENOMIC DNA]</scope>
    <source>
        <strain evidence="2 3">9006-11</strain>
    </source>
</reference>
<dbReference type="Proteomes" id="UP000092993">
    <property type="component" value="Unassembled WGS sequence"/>
</dbReference>
<dbReference type="Pfam" id="PF20415">
    <property type="entry name" value="DUF6699"/>
    <property type="match status" value="1"/>
</dbReference>
<accession>A0A1C7LLV3</accession>
<sequence length="141" mass="15143">MTPPASPEKGSSAPRGARTAQAFHPLLAVRSARASPVRFELGRGAIDIANLRVNANDLRAYATAVPTAGLLVTVHDLFELPVYASNGSYVTVGDVINHLVTAMAAPLSSQEFARLQPRFHFTRNTSRVSLLDRTVMFAGLE</sequence>
<keyword evidence="3" id="KW-1185">Reference proteome</keyword>